<dbReference type="Proteomes" id="UP000467700">
    <property type="component" value="Unassembled WGS sequence"/>
</dbReference>
<comment type="caution">
    <text evidence="1">The sequence shown here is derived from an EMBL/GenBank/DDBJ whole genome shotgun (WGS) entry which is preliminary data.</text>
</comment>
<organism evidence="1 2">
    <name type="scientific">Cyclocybe aegerita</name>
    <name type="common">Black poplar mushroom</name>
    <name type="synonym">Agrocybe aegerita</name>
    <dbReference type="NCBI Taxonomy" id="1973307"/>
    <lineage>
        <taxon>Eukaryota</taxon>
        <taxon>Fungi</taxon>
        <taxon>Dikarya</taxon>
        <taxon>Basidiomycota</taxon>
        <taxon>Agaricomycotina</taxon>
        <taxon>Agaricomycetes</taxon>
        <taxon>Agaricomycetidae</taxon>
        <taxon>Agaricales</taxon>
        <taxon>Agaricineae</taxon>
        <taxon>Bolbitiaceae</taxon>
        <taxon>Cyclocybe</taxon>
    </lineage>
</organism>
<dbReference type="EMBL" id="CACVBS010000090">
    <property type="protein sequence ID" value="CAA7270438.1"/>
    <property type="molecule type" value="Genomic_DNA"/>
</dbReference>
<dbReference type="AlphaFoldDB" id="A0A8S0WC62"/>
<name>A0A8S0WC62_CYCAE</name>
<accession>A0A8S0WC62</accession>
<sequence>MEKFAHRSYCAAPGLSTSLNANVQRPTSNVPCQTSNLVSTVTPTQKLNVLQAALPRLLSTPDMGHPLKPRFYSHWTNLEGIFNTQSSTSTAVHLHSIWFSPYRS</sequence>
<keyword evidence="2" id="KW-1185">Reference proteome</keyword>
<evidence type="ECO:0000313" key="1">
    <source>
        <dbReference type="EMBL" id="CAA7270438.1"/>
    </source>
</evidence>
<protein>
    <submittedName>
        <fullName evidence="1">Uncharacterized protein</fullName>
    </submittedName>
</protein>
<evidence type="ECO:0000313" key="2">
    <source>
        <dbReference type="Proteomes" id="UP000467700"/>
    </source>
</evidence>
<gene>
    <name evidence="1" type="ORF">AAE3_LOCUS12572</name>
</gene>
<proteinExistence type="predicted"/>
<reference evidence="1 2" key="1">
    <citation type="submission" date="2020-01" db="EMBL/GenBank/DDBJ databases">
        <authorList>
            <person name="Gupta K D."/>
        </authorList>
    </citation>
    <scope>NUCLEOTIDE SEQUENCE [LARGE SCALE GENOMIC DNA]</scope>
</reference>